<keyword evidence="7" id="KW-1185">Reference proteome</keyword>
<dbReference type="Gene3D" id="3.50.50.60">
    <property type="entry name" value="FAD/NAD(P)-binding domain"/>
    <property type="match status" value="1"/>
</dbReference>
<gene>
    <name evidence="6" type="ORF">PCOR1329_LOCUS39030</name>
</gene>
<accession>A0ABN9THR1</accession>
<evidence type="ECO:0000259" key="5">
    <source>
        <dbReference type="Pfam" id="PF01266"/>
    </source>
</evidence>
<evidence type="ECO:0000256" key="4">
    <source>
        <dbReference type="SAM" id="MobiDB-lite"/>
    </source>
</evidence>
<comment type="caution">
    <text evidence="6">The sequence shown here is derived from an EMBL/GenBank/DDBJ whole genome shotgun (WGS) entry which is preliminary data.</text>
</comment>
<feature type="domain" description="FAD dependent oxidoreductase" evidence="5">
    <location>
        <begin position="374"/>
        <end position="747"/>
    </location>
</feature>
<organism evidence="6 7">
    <name type="scientific">Prorocentrum cordatum</name>
    <dbReference type="NCBI Taxonomy" id="2364126"/>
    <lineage>
        <taxon>Eukaryota</taxon>
        <taxon>Sar</taxon>
        <taxon>Alveolata</taxon>
        <taxon>Dinophyceae</taxon>
        <taxon>Prorocentrales</taxon>
        <taxon>Prorocentraceae</taxon>
        <taxon>Prorocentrum</taxon>
    </lineage>
</organism>
<dbReference type="Pfam" id="PF01266">
    <property type="entry name" value="DAO"/>
    <property type="match status" value="1"/>
</dbReference>
<dbReference type="Gene3D" id="3.30.9.10">
    <property type="entry name" value="D-Amino Acid Oxidase, subunit A, domain 2"/>
    <property type="match status" value="1"/>
</dbReference>
<dbReference type="InterPro" id="IPR036188">
    <property type="entry name" value="FAD/NAD-bd_sf"/>
</dbReference>
<comment type="function">
    <text evidence="3">Required for the assembly of the mitochondrial membrane respiratory chain NADH dehydrogenase (Complex I). Involved in mid-late stages of complex I assembly.</text>
</comment>
<evidence type="ECO:0000256" key="2">
    <source>
        <dbReference type="ARBA" id="ARBA00039785"/>
    </source>
</evidence>
<protein>
    <recommendedName>
        <fullName evidence="2">FAD-dependent oxidoreductase domain-containing protein 1</fullName>
    </recommendedName>
</protein>
<keyword evidence="1" id="KW-0560">Oxidoreductase</keyword>
<name>A0ABN9THR1_9DINO</name>
<evidence type="ECO:0000256" key="3">
    <source>
        <dbReference type="ARBA" id="ARBA00046185"/>
    </source>
</evidence>
<evidence type="ECO:0000313" key="7">
    <source>
        <dbReference type="Proteomes" id="UP001189429"/>
    </source>
</evidence>
<evidence type="ECO:0000313" key="6">
    <source>
        <dbReference type="EMBL" id="CAK0845151.1"/>
    </source>
</evidence>
<sequence length="778" mass="83533">MKVLVPVHALSQELGARLALFERVYGSEIAVQVVDGVCDGGPTSTAHAAEAFYIGDISEEDAPQAKQAKLFPTELTAPQFDPADKMVAWVTKPWKAVEKRNVVELESTVPETRQQYVQVPVGILEERESLRIDRVQLGKDIEKWKMQDLKAVKLEAQKRAAVIQARVASRGAVVGLPSKVHEEQVPDAPLGYWSEAPREQIARTREAAAAVAAAVLKAKRAAKATNELQESEQVVEKPSGQSLAHRARWESIRWDLMEIECGPGIEDKKKEPGVLLAHAEPGEFGPATPAACAGDACGRGHSEKDEYLVDKAFAAWSRSFKIKEAMEANLEYAVATQNAYEAFAGDGDGGHEEPERQGAAGSPRPHRGSGGSYDVAVIGGGVVGSSVALHLAALGGRGARVVVLEPDACYRWASAPRSAGGIRQQFSQPVNIQLSMYGVQFLKETVHELCAGSGTETDVQFRENGYLILASPGNGESVLRENVAVQHAAGADWISLLDAAQLAERFPWLSVDGVAAGAFGERNEGYFDPWALLQAMRQGSQARGVTYVEQAVSGLRLSPDGRVDSLALADGSVIHAGAVVNAAGAHGGRVVEMCGPWAAKLPVEPRKRCMWAFRCAGGTASAPAPDAAPLTVDPGGVYFRSEGSQGRFLCGVSPRPEDDRDCSVEDLEHADHELFDEVVWPALASRVPAFEALRVESSWAGFYEYNTFDQNAVVGWHPDVSNMLIACGFSGHGLQHAPGAGRACAELLVHGEFRTLDLSCLGFGRLLRSEPLLERGIY</sequence>
<proteinExistence type="predicted"/>
<dbReference type="Proteomes" id="UP001189429">
    <property type="component" value="Unassembled WGS sequence"/>
</dbReference>
<dbReference type="EMBL" id="CAUYUJ010014718">
    <property type="protein sequence ID" value="CAK0845151.1"/>
    <property type="molecule type" value="Genomic_DNA"/>
</dbReference>
<dbReference type="InterPro" id="IPR006076">
    <property type="entry name" value="FAD-dep_OxRdtase"/>
</dbReference>
<dbReference type="PANTHER" id="PTHR13847">
    <property type="entry name" value="SARCOSINE DEHYDROGENASE-RELATED"/>
    <property type="match status" value="1"/>
</dbReference>
<dbReference type="SUPFAM" id="SSF51905">
    <property type="entry name" value="FAD/NAD(P)-binding domain"/>
    <property type="match status" value="1"/>
</dbReference>
<evidence type="ECO:0000256" key="1">
    <source>
        <dbReference type="ARBA" id="ARBA00023002"/>
    </source>
</evidence>
<dbReference type="PANTHER" id="PTHR13847:SF287">
    <property type="entry name" value="FAD-DEPENDENT OXIDOREDUCTASE DOMAIN-CONTAINING PROTEIN 1"/>
    <property type="match status" value="1"/>
</dbReference>
<feature type="region of interest" description="Disordered" evidence="4">
    <location>
        <begin position="343"/>
        <end position="371"/>
    </location>
</feature>
<reference evidence="6" key="1">
    <citation type="submission" date="2023-10" db="EMBL/GenBank/DDBJ databases">
        <authorList>
            <person name="Chen Y."/>
            <person name="Shah S."/>
            <person name="Dougan E. K."/>
            <person name="Thang M."/>
            <person name="Chan C."/>
        </authorList>
    </citation>
    <scope>NUCLEOTIDE SEQUENCE [LARGE SCALE GENOMIC DNA]</scope>
</reference>